<organism evidence="2 3">
    <name type="scientific">Bombardia bombarda</name>
    <dbReference type="NCBI Taxonomy" id="252184"/>
    <lineage>
        <taxon>Eukaryota</taxon>
        <taxon>Fungi</taxon>
        <taxon>Dikarya</taxon>
        <taxon>Ascomycota</taxon>
        <taxon>Pezizomycotina</taxon>
        <taxon>Sordariomycetes</taxon>
        <taxon>Sordariomycetidae</taxon>
        <taxon>Sordariales</taxon>
        <taxon>Lasiosphaeriaceae</taxon>
        <taxon>Bombardia</taxon>
    </lineage>
</organism>
<feature type="compositionally biased region" description="Polar residues" evidence="1">
    <location>
        <begin position="28"/>
        <end position="38"/>
    </location>
</feature>
<evidence type="ECO:0000313" key="2">
    <source>
        <dbReference type="EMBL" id="KAK0624748.1"/>
    </source>
</evidence>
<evidence type="ECO:0000256" key="1">
    <source>
        <dbReference type="SAM" id="MobiDB-lite"/>
    </source>
</evidence>
<proteinExistence type="predicted"/>
<keyword evidence="3" id="KW-1185">Reference proteome</keyword>
<comment type="caution">
    <text evidence="2">The sequence shown here is derived from an EMBL/GenBank/DDBJ whole genome shotgun (WGS) entry which is preliminary data.</text>
</comment>
<dbReference type="Proteomes" id="UP001174934">
    <property type="component" value="Unassembled WGS sequence"/>
</dbReference>
<dbReference type="EMBL" id="JAULSR010000003">
    <property type="protein sequence ID" value="KAK0624748.1"/>
    <property type="molecule type" value="Genomic_DNA"/>
</dbReference>
<accession>A0AA39WZY8</accession>
<sequence>MYSTSPTRSFKSVRRTLRSLFSPKEPENSSLTVNNVSKLASAPAPIPTTTVAEVESEEETMPADTRRSPSPLASIPVTTSTPTGATHPDTKSDTADEAPLFLSETNHPKQLDIFFGGEHVRRRDSSAPLFLPEANLPRSSDTFQAVVSPYDRRLQTATASFTLEVAVRDDRRTLPSFQPGGILYLAPPKPRLRRRTGLRDLKEWR</sequence>
<evidence type="ECO:0000313" key="3">
    <source>
        <dbReference type="Proteomes" id="UP001174934"/>
    </source>
</evidence>
<reference evidence="2" key="1">
    <citation type="submission" date="2023-06" db="EMBL/GenBank/DDBJ databases">
        <title>Genome-scale phylogeny and comparative genomics of the fungal order Sordariales.</title>
        <authorList>
            <consortium name="Lawrence Berkeley National Laboratory"/>
            <person name="Hensen N."/>
            <person name="Bonometti L."/>
            <person name="Westerberg I."/>
            <person name="Brannstrom I.O."/>
            <person name="Guillou S."/>
            <person name="Cros-Aarteil S."/>
            <person name="Calhoun S."/>
            <person name="Haridas S."/>
            <person name="Kuo A."/>
            <person name="Mondo S."/>
            <person name="Pangilinan J."/>
            <person name="Riley R."/>
            <person name="LaButti K."/>
            <person name="Andreopoulos B."/>
            <person name="Lipzen A."/>
            <person name="Chen C."/>
            <person name="Yanf M."/>
            <person name="Daum C."/>
            <person name="Ng V."/>
            <person name="Clum A."/>
            <person name="Steindorff A."/>
            <person name="Ohm R."/>
            <person name="Martin F."/>
            <person name="Silar P."/>
            <person name="Natvig D."/>
            <person name="Lalanne C."/>
            <person name="Gautier V."/>
            <person name="Ament-velasquez S.L."/>
            <person name="Kruys A."/>
            <person name="Hutchinson M.I."/>
            <person name="Powell A.J."/>
            <person name="Barry K."/>
            <person name="Miller A.N."/>
            <person name="Grigoriev I.V."/>
            <person name="Debuchy R."/>
            <person name="Gladieux P."/>
            <person name="Thoren M.H."/>
            <person name="Johannesson H."/>
        </authorList>
    </citation>
    <scope>NUCLEOTIDE SEQUENCE</scope>
    <source>
        <strain evidence="2">SMH3391-2</strain>
    </source>
</reference>
<gene>
    <name evidence="2" type="ORF">B0T17DRAFT_638593</name>
</gene>
<feature type="compositionally biased region" description="Polar residues" evidence="1">
    <location>
        <begin position="1"/>
        <end position="10"/>
    </location>
</feature>
<feature type="region of interest" description="Disordered" evidence="1">
    <location>
        <begin position="1"/>
        <end position="95"/>
    </location>
</feature>
<dbReference type="AlphaFoldDB" id="A0AA39WZY8"/>
<protein>
    <submittedName>
        <fullName evidence="2">Uncharacterized protein</fullName>
    </submittedName>
</protein>
<name>A0AA39WZY8_9PEZI</name>